<keyword evidence="2" id="KW-1185">Reference proteome</keyword>
<organism evidence="1 2">
    <name type="scientific">Herpetosiphon gulosus</name>
    <dbReference type="NCBI Taxonomy" id="1973496"/>
    <lineage>
        <taxon>Bacteria</taxon>
        <taxon>Bacillati</taxon>
        <taxon>Chloroflexota</taxon>
        <taxon>Chloroflexia</taxon>
        <taxon>Herpetosiphonales</taxon>
        <taxon>Herpetosiphonaceae</taxon>
        <taxon>Herpetosiphon</taxon>
    </lineage>
</organism>
<dbReference type="Gene3D" id="2.60.40.3440">
    <property type="match status" value="3"/>
</dbReference>
<dbReference type="EMBL" id="BAABRU010000003">
    <property type="protein sequence ID" value="GAA5527331.1"/>
    <property type="molecule type" value="Genomic_DNA"/>
</dbReference>
<sequence length="1064" mass="115627">MPRSSKIIGIITLLVIILSVVAKPTTLVVAVEPQAPSSPGTWSQDFGLYFKTADNSYTPLRPIEWNGTLYAILHGHRNFASGVGYWNGQQWLKIDGLGGFVDSLTVHQNRLYVAGRITIAGKNINLAYWDGNLWTAMPTQFTLNSPLNLISYANQLYVGGYQLIIDGQAYGSLAHWNGEQWHAAAAGIDGIVFSLLVRPDGLYLGGSFVFNNQKTGVLYWNGTQWQTVGGGVYGHVFDLKWANSQLYISGQFTSTLVPTMKNVAAWNGTSWNTFGTGLAGSVHNLTIMDGELYVLNRPTGVGYEYLHWDGGEWTLLTNLASMNHQYTNNWLLPPYAVFVQYQQELLLIGEIGYSSDSSEPVHQGDSALRWNGTHWDSMSPNGIFAPQGVAITTDDENLLVAARGFYWGNGTASLAQFGSTNQWQTIVERQYTLESPQALEAFQQSHFIVANDTLYQAAGTTWNQIGAIHLVDAIAQSNNKLYVAGDFEQFTGVTAHNLVTWDGTQWQALDTPASFDQVVLVEAHGQNVYISDGFQLARWDGTQWITLATNVVNIGSIEATATGVYIAGTFSSVAGVSAPKIAYWNGTAWSGLSGVVSGSILDLEMGIDGLYVAGNLSGITNGIVSPGIVRWDGAAWHGVGGGVQTLRYSSGVGNGAVRRLAATPTRMFMYGDFNWVGNQYEAFQFAVWEYGNEPLIKAKPDYAITYRPQAVTVNVLANDWSDQPSQLQLVNVSSPSHGTAVINGNSVVYTPDAQFEGVETLSYTVRDPINAVTTTAQIQIHVWNHFPTIADQEQAVYPYVETLLDPLDDLIDLNGDSLTITHVSAITGTVTLVANQLRYMPPNQEHFTDMVTYTVSDGHGGQQTARIKLYSVASVVDAVDDFATTYRPHAVNVAVLANDWSLDNEPIELVAVGTASHGTATISGNQVRYVPAANFQGTDSLAYTVRNQTRGITATGILTIAVQNHAPTVAPITITMRPGSTTIIDTLNNVIDLNGDPTGISNVQVTAGSFELVYRELHYTAPNAYPFTATITYTLFDDHDGSSVVTIAVNSGNYQQVFLPYTSK</sequence>
<evidence type="ECO:0000313" key="1">
    <source>
        <dbReference type="EMBL" id="GAA5527331.1"/>
    </source>
</evidence>
<protein>
    <recommendedName>
        <fullName evidence="3">Tandem-95 repeat protein</fullName>
    </recommendedName>
</protein>
<dbReference type="RefSeq" id="WP_345720970.1">
    <property type="nucleotide sequence ID" value="NZ_BAABRU010000003.1"/>
</dbReference>
<proteinExistence type="predicted"/>
<comment type="caution">
    <text evidence="1">The sequence shown here is derived from an EMBL/GenBank/DDBJ whole genome shotgun (WGS) entry which is preliminary data.</text>
</comment>
<evidence type="ECO:0000313" key="2">
    <source>
        <dbReference type="Proteomes" id="UP001428290"/>
    </source>
</evidence>
<dbReference type="Pfam" id="PF17963">
    <property type="entry name" value="Big_9"/>
    <property type="match status" value="4"/>
</dbReference>
<name>A0ABP9WXT0_9CHLR</name>
<evidence type="ECO:0008006" key="3">
    <source>
        <dbReference type="Google" id="ProtNLM"/>
    </source>
</evidence>
<gene>
    <name evidence="1" type="ORF">Hgul01_01115</name>
</gene>
<dbReference type="NCBIfam" id="NF012211">
    <property type="entry name" value="tand_rpt_95"/>
    <property type="match status" value="2"/>
</dbReference>
<reference evidence="1 2" key="1">
    <citation type="submission" date="2024-02" db="EMBL/GenBank/DDBJ databases">
        <title>Herpetosiphon gulosus NBRC 112829.</title>
        <authorList>
            <person name="Ichikawa N."/>
            <person name="Katano-Makiyama Y."/>
            <person name="Hidaka K."/>
        </authorList>
    </citation>
    <scope>NUCLEOTIDE SEQUENCE [LARGE SCALE GENOMIC DNA]</scope>
    <source>
        <strain evidence="1 2">NBRC 112829</strain>
    </source>
</reference>
<accession>A0ABP9WXT0</accession>
<dbReference type="Proteomes" id="UP001428290">
    <property type="component" value="Unassembled WGS sequence"/>
</dbReference>